<accession>A0A212JCY2</accession>
<dbReference type="EMBL" id="FLUN01000001">
    <property type="protein sequence ID" value="SBV97259.1"/>
    <property type="molecule type" value="Genomic_DNA"/>
</dbReference>
<sequence length="251" mass="28834">MDVNNYSNLEQIRLDQGADKCREAFSQLFQREPWRAIGLMNDSAFTFPCLYILLGQIEELHIKRHLNQRNAIAVEIINQIRLPGAAEVNYLASKQDSAQPILKWILETGAVEEIPEDDYEEIMEVAVSVLINTYGDREILPLVAELIFKRNRKGRYIHDLVFALFRIGDPQVLKLIVEHIRSSDAKDAKLAAELLNIDEPGGGEERCEKYLSWLNENEPYLYFTGECFQYASRPTFAAVDLERKGREEGKI</sequence>
<gene>
    <name evidence="1" type="ORF">KL86CLO1_10887</name>
</gene>
<dbReference type="AlphaFoldDB" id="A0A212JCY2"/>
<proteinExistence type="predicted"/>
<name>A0A212JCY2_9FIRM</name>
<evidence type="ECO:0008006" key="2">
    <source>
        <dbReference type="Google" id="ProtNLM"/>
    </source>
</evidence>
<organism evidence="1">
    <name type="scientific">uncultured Eubacteriales bacterium</name>
    <dbReference type="NCBI Taxonomy" id="172733"/>
    <lineage>
        <taxon>Bacteria</taxon>
        <taxon>Bacillati</taxon>
        <taxon>Bacillota</taxon>
        <taxon>Clostridia</taxon>
        <taxon>Eubacteriales</taxon>
        <taxon>environmental samples</taxon>
    </lineage>
</organism>
<evidence type="ECO:0000313" key="1">
    <source>
        <dbReference type="EMBL" id="SBV97259.1"/>
    </source>
</evidence>
<reference evidence="1" key="1">
    <citation type="submission" date="2016-04" db="EMBL/GenBank/DDBJ databases">
        <authorList>
            <person name="Evans L.H."/>
            <person name="Alamgir A."/>
            <person name="Owens N."/>
            <person name="Weber N.D."/>
            <person name="Virtaneva K."/>
            <person name="Barbian K."/>
            <person name="Babar A."/>
            <person name="Rosenke K."/>
        </authorList>
    </citation>
    <scope>NUCLEOTIDE SEQUENCE</scope>
    <source>
        <strain evidence="1">86</strain>
    </source>
</reference>
<protein>
    <recommendedName>
        <fullName evidence="2">HEAT repeat domain-containing protein</fullName>
    </recommendedName>
</protein>